<evidence type="ECO:0000313" key="4">
    <source>
        <dbReference type="EMBL" id="PSL48633.1"/>
    </source>
</evidence>
<dbReference type="InterPro" id="IPR050879">
    <property type="entry name" value="Acyltransferase_3"/>
</dbReference>
<dbReference type="AlphaFoldDB" id="A0A2P8HQY0"/>
<evidence type="ECO:0000259" key="3">
    <source>
        <dbReference type="Pfam" id="PF01757"/>
    </source>
</evidence>
<feature type="transmembrane region" description="Helical" evidence="2">
    <location>
        <begin position="362"/>
        <end position="387"/>
    </location>
</feature>
<keyword evidence="2" id="KW-0812">Transmembrane</keyword>
<feature type="transmembrane region" description="Helical" evidence="2">
    <location>
        <begin position="173"/>
        <end position="191"/>
    </location>
</feature>
<dbReference type="EMBL" id="PYAX01000024">
    <property type="protein sequence ID" value="PSL48633.1"/>
    <property type="molecule type" value="Genomic_DNA"/>
</dbReference>
<evidence type="ECO:0000313" key="5">
    <source>
        <dbReference type="Proteomes" id="UP000241118"/>
    </source>
</evidence>
<feature type="transmembrane region" description="Helical" evidence="2">
    <location>
        <begin position="330"/>
        <end position="350"/>
    </location>
</feature>
<dbReference type="InterPro" id="IPR002656">
    <property type="entry name" value="Acyl_transf_3_dom"/>
</dbReference>
<comment type="caution">
    <text evidence="4">The sequence shown here is derived from an EMBL/GenBank/DDBJ whole genome shotgun (WGS) entry which is preliminary data.</text>
</comment>
<feature type="region of interest" description="Disordered" evidence="1">
    <location>
        <begin position="1"/>
        <end position="37"/>
    </location>
</feature>
<sequence length="416" mass="46095">MVPDGDGQPCRNAAPQPHRDRALTGLPKEESDMSDIGTHHSRLPSLTGLRFPAALLVFVFHAAMMDPEVRIFDDATATAFASVASHTGALGVSFFFVLSGFVLAWSSRERDTPVAFWRRRFVKIYPNYVVAWLLALLLFAGTYTPVWRAIANLFMLHVWSPDFMTHFSVDPPSWSLGVEAFFYLLFPLLLLGAKRIAPERLMAWVAGTVACVIAVPLVAYTLVPAAGIPLPGAEDTSTVQYWFVYLLPPSRLLDFALGILVARAVRAGRFPRVGLVPAGLLLAASYAVSLMVPHLYAHRAVFTIPIVLLIVAAAQSDVRERNTFLSGRTMVWLGEISFAFYLLHYIVLAFGRKLLGDQLFSAPVGTALLVVMLGVSVLASWALYAWVERPITRRWSKPRTRRTAEPVPRPEQTVHR</sequence>
<name>A0A2P8HQY0_SACCR</name>
<protein>
    <submittedName>
        <fullName evidence="4">Peptidoglycan/LPS O-acetylase OafA/YrhL</fullName>
    </submittedName>
</protein>
<proteinExistence type="predicted"/>
<dbReference type="Proteomes" id="UP000241118">
    <property type="component" value="Unassembled WGS sequence"/>
</dbReference>
<feature type="transmembrane region" description="Helical" evidence="2">
    <location>
        <begin position="43"/>
        <end position="63"/>
    </location>
</feature>
<reference evidence="4 5" key="1">
    <citation type="submission" date="2018-03" db="EMBL/GenBank/DDBJ databases">
        <title>Genomic Encyclopedia of Type Strains, Phase III (KMG-III): the genomes of soil and plant-associated and newly described type strains.</title>
        <authorList>
            <person name="Whitman W."/>
        </authorList>
    </citation>
    <scope>NUCLEOTIDE SEQUENCE [LARGE SCALE GENOMIC DNA]</scope>
    <source>
        <strain evidence="4 5">CGMCC 4.7097</strain>
    </source>
</reference>
<dbReference type="PANTHER" id="PTHR23028">
    <property type="entry name" value="ACETYLTRANSFERASE"/>
    <property type="match status" value="1"/>
</dbReference>
<feature type="transmembrane region" description="Helical" evidence="2">
    <location>
        <begin position="83"/>
        <end position="105"/>
    </location>
</feature>
<dbReference type="GO" id="GO:0016020">
    <property type="term" value="C:membrane"/>
    <property type="evidence" value="ECO:0007669"/>
    <property type="project" value="TreeGrafter"/>
</dbReference>
<gene>
    <name evidence="4" type="ORF">B0I31_12420</name>
</gene>
<evidence type="ECO:0000256" key="2">
    <source>
        <dbReference type="SAM" id="Phobius"/>
    </source>
</evidence>
<feature type="transmembrane region" description="Helical" evidence="2">
    <location>
        <begin position="203"/>
        <end position="222"/>
    </location>
</feature>
<feature type="transmembrane region" description="Helical" evidence="2">
    <location>
        <begin position="274"/>
        <end position="294"/>
    </location>
</feature>
<organism evidence="4 5">
    <name type="scientific">Saccharothrix carnea</name>
    <dbReference type="NCBI Taxonomy" id="1280637"/>
    <lineage>
        <taxon>Bacteria</taxon>
        <taxon>Bacillati</taxon>
        <taxon>Actinomycetota</taxon>
        <taxon>Actinomycetes</taxon>
        <taxon>Pseudonocardiales</taxon>
        <taxon>Pseudonocardiaceae</taxon>
        <taxon>Saccharothrix</taxon>
    </lineage>
</organism>
<feature type="transmembrane region" description="Helical" evidence="2">
    <location>
        <begin position="242"/>
        <end position="262"/>
    </location>
</feature>
<dbReference type="Pfam" id="PF01757">
    <property type="entry name" value="Acyl_transf_3"/>
    <property type="match status" value="1"/>
</dbReference>
<accession>A0A2P8HQY0</accession>
<dbReference type="GO" id="GO:0016747">
    <property type="term" value="F:acyltransferase activity, transferring groups other than amino-acyl groups"/>
    <property type="evidence" value="ECO:0007669"/>
    <property type="project" value="InterPro"/>
</dbReference>
<feature type="transmembrane region" description="Helical" evidence="2">
    <location>
        <begin position="125"/>
        <end position="146"/>
    </location>
</feature>
<keyword evidence="5" id="KW-1185">Reference proteome</keyword>
<dbReference type="GO" id="GO:0000271">
    <property type="term" value="P:polysaccharide biosynthetic process"/>
    <property type="evidence" value="ECO:0007669"/>
    <property type="project" value="TreeGrafter"/>
</dbReference>
<feature type="domain" description="Acyltransferase 3" evidence="3">
    <location>
        <begin position="45"/>
        <end position="381"/>
    </location>
</feature>
<evidence type="ECO:0000256" key="1">
    <source>
        <dbReference type="SAM" id="MobiDB-lite"/>
    </source>
</evidence>
<feature type="transmembrane region" description="Helical" evidence="2">
    <location>
        <begin position="300"/>
        <end position="318"/>
    </location>
</feature>
<keyword evidence="2" id="KW-0472">Membrane</keyword>
<dbReference type="PANTHER" id="PTHR23028:SF53">
    <property type="entry name" value="ACYL_TRANSF_3 DOMAIN-CONTAINING PROTEIN"/>
    <property type="match status" value="1"/>
</dbReference>
<keyword evidence="2" id="KW-1133">Transmembrane helix</keyword>
<feature type="compositionally biased region" description="Basic and acidic residues" evidence="1">
    <location>
        <begin position="17"/>
        <end position="31"/>
    </location>
</feature>